<dbReference type="PROSITE" id="PS51257">
    <property type="entry name" value="PROKAR_LIPOPROTEIN"/>
    <property type="match status" value="1"/>
</dbReference>
<accession>A0A0J7I109</accession>
<dbReference type="PATRIC" id="fig|558151.6.peg.3610"/>
<reference evidence="1 2" key="1">
    <citation type="journal article" date="2013" name="Int. J. Syst. Evol. Microbiol.">
        <title>Chryseobacterium angstadtii sp. nov., isolated from a newt tank.</title>
        <authorList>
            <person name="Kirk K.E."/>
            <person name="Hoffman J.A."/>
            <person name="Smith K.A."/>
            <person name="Strahan B.L."/>
            <person name="Failor K.C."/>
            <person name="Krebs J.E."/>
            <person name="Gale A.N."/>
            <person name="Do T.D."/>
            <person name="Sontag T.C."/>
            <person name="Batties A.M."/>
            <person name="Mistiszyn K."/>
            <person name="Newman J.D."/>
        </authorList>
    </citation>
    <scope>NUCLEOTIDE SEQUENCE [LARGE SCALE GENOMIC DNA]</scope>
    <source>
        <strain evidence="1 2">KM</strain>
    </source>
</reference>
<keyword evidence="2" id="KW-1185">Reference proteome</keyword>
<evidence type="ECO:0000313" key="1">
    <source>
        <dbReference type="EMBL" id="KMQ59967.1"/>
    </source>
</evidence>
<evidence type="ECO:0008006" key="3">
    <source>
        <dbReference type="Google" id="ProtNLM"/>
    </source>
</evidence>
<protein>
    <recommendedName>
        <fullName evidence="3">DUF3828 domain-containing protein</fullName>
    </recommendedName>
</protein>
<dbReference type="Proteomes" id="UP000036261">
    <property type="component" value="Unassembled WGS sequence"/>
</dbReference>
<name>A0A0J7I109_9FLAO</name>
<evidence type="ECO:0000313" key="2">
    <source>
        <dbReference type="Proteomes" id="UP000036261"/>
    </source>
</evidence>
<dbReference type="RefSeq" id="WP_048507903.1">
    <property type="nucleotide sequence ID" value="NZ_LFND01000006.1"/>
</dbReference>
<sequence length="179" mass="20611">MKKILIASVLMMAACKEEKKETPIHPEFPPKEVVKVENKSTESEEAKKWLETSIENYFNSDLGSLDKEMQRITTKDYYEYKTDAMNVDMDVDRSLTEKEFQDKWKGKFDTGKAGIGYGFLITAQDWDKIKVSTCHLISESKTDMLFDTVLSDENLKAEYPVKIKIAKENDSFLIADVLQ</sequence>
<comment type="caution">
    <text evidence="1">The sequence shown here is derived from an EMBL/GenBank/DDBJ whole genome shotgun (WGS) entry which is preliminary data.</text>
</comment>
<organism evidence="1 2">
    <name type="scientific">Chryseobacterium angstadtii</name>
    <dbReference type="NCBI Taxonomy" id="558151"/>
    <lineage>
        <taxon>Bacteria</taxon>
        <taxon>Pseudomonadati</taxon>
        <taxon>Bacteroidota</taxon>
        <taxon>Flavobacteriia</taxon>
        <taxon>Flavobacteriales</taxon>
        <taxon>Weeksellaceae</taxon>
        <taxon>Chryseobacterium group</taxon>
        <taxon>Chryseobacterium</taxon>
    </lineage>
</organism>
<dbReference type="AlphaFoldDB" id="A0A0J7I109"/>
<dbReference type="STRING" id="558151.ACM46_17065"/>
<dbReference type="EMBL" id="LFND01000006">
    <property type="protein sequence ID" value="KMQ59967.1"/>
    <property type="molecule type" value="Genomic_DNA"/>
</dbReference>
<dbReference type="OrthoDB" id="763376at2"/>
<proteinExistence type="predicted"/>
<gene>
    <name evidence="1" type="ORF">ACM46_17065</name>
</gene>